<dbReference type="PROSITE" id="PS51456">
    <property type="entry name" value="MYOSIN_MOTOR"/>
    <property type="match status" value="1"/>
</dbReference>
<dbReference type="InterPro" id="IPR003409">
    <property type="entry name" value="MORN"/>
</dbReference>
<dbReference type="Pfam" id="PF02493">
    <property type="entry name" value="MORN"/>
    <property type="match status" value="7"/>
</dbReference>
<dbReference type="SUPFAM" id="SSF52540">
    <property type="entry name" value="P-loop containing nucleoside triphosphate hydrolases"/>
    <property type="match status" value="1"/>
</dbReference>
<keyword evidence="1" id="KW-0677">Repeat</keyword>
<dbReference type="GO" id="GO:0005737">
    <property type="term" value="C:cytoplasm"/>
    <property type="evidence" value="ECO:0007669"/>
    <property type="project" value="TreeGrafter"/>
</dbReference>
<comment type="similarity">
    <text evidence="7">Belongs to the TRAFAC class myosin-kinesin ATPase superfamily. Myosin family.</text>
</comment>
<dbReference type="GO" id="GO:0000146">
    <property type="term" value="F:microfilament motor activity"/>
    <property type="evidence" value="ECO:0007669"/>
    <property type="project" value="TreeGrafter"/>
</dbReference>
<dbReference type="PANTHER" id="PTHR13140">
    <property type="entry name" value="MYOSIN"/>
    <property type="match status" value="1"/>
</dbReference>
<dbReference type="SUPFAM" id="SSF82185">
    <property type="entry name" value="Histone H3 K4-specific methyltransferase SET7/9 N-terminal domain"/>
    <property type="match status" value="2"/>
</dbReference>
<organism evidence="10 11">
    <name type="scientific">Emiliania huxleyi (strain CCMP1516)</name>
    <dbReference type="NCBI Taxonomy" id="280463"/>
    <lineage>
        <taxon>Eukaryota</taxon>
        <taxon>Haptista</taxon>
        <taxon>Haptophyta</taxon>
        <taxon>Prymnesiophyceae</taxon>
        <taxon>Isochrysidales</taxon>
        <taxon>Noelaerhabdaceae</taxon>
        <taxon>Emiliania</taxon>
    </lineage>
</organism>
<evidence type="ECO:0000256" key="5">
    <source>
        <dbReference type="ARBA" id="ARBA00023175"/>
    </source>
</evidence>
<evidence type="ECO:0000313" key="10">
    <source>
        <dbReference type="EnsemblProtists" id="EOD31403"/>
    </source>
</evidence>
<dbReference type="Gene3D" id="1.20.120.720">
    <property type="entry name" value="Myosin VI head, motor domain, U50 subdomain"/>
    <property type="match status" value="1"/>
</dbReference>
<dbReference type="Gene3D" id="1.20.5.4820">
    <property type="match status" value="1"/>
</dbReference>
<dbReference type="CDD" id="cd00124">
    <property type="entry name" value="MYSc"/>
    <property type="match status" value="1"/>
</dbReference>
<evidence type="ECO:0000256" key="1">
    <source>
        <dbReference type="ARBA" id="ARBA00022737"/>
    </source>
</evidence>
<dbReference type="InterPro" id="IPR027417">
    <property type="entry name" value="P-loop_NTPase"/>
</dbReference>
<dbReference type="GO" id="GO:0016459">
    <property type="term" value="C:myosin complex"/>
    <property type="evidence" value="ECO:0007669"/>
    <property type="project" value="UniProtKB-KW"/>
</dbReference>
<reference evidence="10" key="2">
    <citation type="submission" date="2024-10" db="UniProtKB">
        <authorList>
            <consortium name="EnsemblProtists"/>
        </authorList>
    </citation>
    <scope>IDENTIFICATION</scope>
</reference>
<dbReference type="AlphaFoldDB" id="A0A0D3K6L8"/>
<keyword evidence="11" id="KW-1185">Reference proteome</keyword>
<evidence type="ECO:0000256" key="6">
    <source>
        <dbReference type="ARBA" id="ARBA00023203"/>
    </source>
</evidence>
<feature type="domain" description="Myosin motor" evidence="9">
    <location>
        <begin position="110"/>
        <end position="778"/>
    </location>
</feature>
<dbReference type="eggNOG" id="KOG4229">
    <property type="taxonomic scope" value="Eukaryota"/>
</dbReference>
<feature type="binding site" evidence="7">
    <location>
        <begin position="210"/>
        <end position="217"/>
    </location>
    <ligand>
        <name>ATP</name>
        <dbReference type="ChEBI" id="CHEBI:30616"/>
    </ligand>
</feature>
<dbReference type="PRINTS" id="PR00193">
    <property type="entry name" value="MYOSINHEAVY"/>
</dbReference>
<evidence type="ECO:0000256" key="3">
    <source>
        <dbReference type="ARBA" id="ARBA00022840"/>
    </source>
</evidence>
<accession>A0A0D3K6L8</accession>
<dbReference type="GeneID" id="17276677"/>
<dbReference type="GO" id="GO:0051015">
    <property type="term" value="F:actin filament binding"/>
    <property type="evidence" value="ECO:0007669"/>
    <property type="project" value="TreeGrafter"/>
</dbReference>
<dbReference type="EnsemblProtists" id="EOD31403">
    <property type="protein sequence ID" value="EOD31403"/>
    <property type="gene ID" value="EMIHUDRAFT_456347"/>
</dbReference>
<dbReference type="Proteomes" id="UP000013827">
    <property type="component" value="Unassembled WGS sequence"/>
</dbReference>
<dbReference type="SMART" id="SM00698">
    <property type="entry name" value="MORN"/>
    <property type="match status" value="7"/>
</dbReference>
<dbReference type="eggNOG" id="KOG0229">
    <property type="taxonomic scope" value="Eukaryota"/>
</dbReference>
<keyword evidence="4 7" id="KW-0518">Myosin</keyword>
<name>A0A0D3K6L8_EMIH1</name>
<evidence type="ECO:0000256" key="4">
    <source>
        <dbReference type="ARBA" id="ARBA00023123"/>
    </source>
</evidence>
<dbReference type="Gene3D" id="2.20.110.10">
    <property type="entry name" value="Histone H3 K4-specific methyltransferase SET7/9 N-terminal domain"/>
    <property type="match status" value="4"/>
</dbReference>
<dbReference type="HOGENOM" id="CLU_282064_0_0_1"/>
<dbReference type="PANTHER" id="PTHR13140:SF706">
    <property type="entry name" value="DILUTE CLASS UNCONVENTIONAL MYOSIN, ISOFORM C"/>
    <property type="match status" value="1"/>
</dbReference>
<reference evidence="11" key="1">
    <citation type="journal article" date="2013" name="Nature">
        <title>Pan genome of the phytoplankton Emiliania underpins its global distribution.</title>
        <authorList>
            <person name="Read B.A."/>
            <person name="Kegel J."/>
            <person name="Klute M.J."/>
            <person name="Kuo A."/>
            <person name="Lefebvre S.C."/>
            <person name="Maumus F."/>
            <person name="Mayer C."/>
            <person name="Miller J."/>
            <person name="Monier A."/>
            <person name="Salamov A."/>
            <person name="Young J."/>
            <person name="Aguilar M."/>
            <person name="Claverie J.M."/>
            <person name="Frickenhaus S."/>
            <person name="Gonzalez K."/>
            <person name="Herman E.K."/>
            <person name="Lin Y.C."/>
            <person name="Napier J."/>
            <person name="Ogata H."/>
            <person name="Sarno A.F."/>
            <person name="Shmutz J."/>
            <person name="Schroeder D."/>
            <person name="de Vargas C."/>
            <person name="Verret F."/>
            <person name="von Dassow P."/>
            <person name="Valentin K."/>
            <person name="Van de Peer Y."/>
            <person name="Wheeler G."/>
            <person name="Dacks J.B."/>
            <person name="Delwiche C.F."/>
            <person name="Dyhrman S.T."/>
            <person name="Glockner G."/>
            <person name="John U."/>
            <person name="Richards T."/>
            <person name="Worden A.Z."/>
            <person name="Zhang X."/>
            <person name="Grigoriev I.V."/>
            <person name="Allen A.E."/>
            <person name="Bidle K."/>
            <person name="Borodovsky M."/>
            <person name="Bowler C."/>
            <person name="Brownlee C."/>
            <person name="Cock J.M."/>
            <person name="Elias M."/>
            <person name="Gladyshev V.N."/>
            <person name="Groth M."/>
            <person name="Guda C."/>
            <person name="Hadaegh A."/>
            <person name="Iglesias-Rodriguez M.D."/>
            <person name="Jenkins J."/>
            <person name="Jones B.M."/>
            <person name="Lawson T."/>
            <person name="Leese F."/>
            <person name="Lindquist E."/>
            <person name="Lobanov A."/>
            <person name="Lomsadze A."/>
            <person name="Malik S.B."/>
            <person name="Marsh M.E."/>
            <person name="Mackinder L."/>
            <person name="Mock T."/>
            <person name="Mueller-Roeber B."/>
            <person name="Pagarete A."/>
            <person name="Parker M."/>
            <person name="Probert I."/>
            <person name="Quesneville H."/>
            <person name="Raines C."/>
            <person name="Rensing S.A."/>
            <person name="Riano-Pachon D.M."/>
            <person name="Richier S."/>
            <person name="Rokitta S."/>
            <person name="Shiraiwa Y."/>
            <person name="Soanes D.M."/>
            <person name="van der Giezen M."/>
            <person name="Wahlund T.M."/>
            <person name="Williams B."/>
            <person name="Wilson W."/>
            <person name="Wolfe G."/>
            <person name="Wurch L.L."/>
        </authorList>
    </citation>
    <scope>NUCLEOTIDE SEQUENCE</scope>
</reference>
<keyword evidence="5 7" id="KW-0505">Motor protein</keyword>
<dbReference type="KEGG" id="ehx:EMIHUDRAFT_456347"/>
<dbReference type="Gene3D" id="1.10.10.820">
    <property type="match status" value="1"/>
</dbReference>
<keyword evidence="3 7" id="KW-0067">ATP-binding</keyword>
<dbReference type="GO" id="GO:0016020">
    <property type="term" value="C:membrane"/>
    <property type="evidence" value="ECO:0007669"/>
    <property type="project" value="TreeGrafter"/>
</dbReference>
<dbReference type="Pfam" id="PF00063">
    <property type="entry name" value="Myosin_head"/>
    <property type="match status" value="2"/>
</dbReference>
<sequence length="1109" mass="120101">MGTQRLARLVPTNKPKIGSRSCSPLLVPGANACFILAADGARGVLPPDPRKLSVSDEDAWVVATVIRGPQSGHVRLRRDDAPPGVDIEVERPEAEVAACSIVSDSEPTLAACEDIVGLGDVNFGAMLHSFRLRLEKDRIFTNIGPVLVVMNPYRPVDSCAPSTMLEMAKKTSASTDANDLPPHAHSSVARAYSSMVQGKHGTPQSVLVSGESGAGKTETIKLCMAALANISRSTGSTTEAALESGLLLEAFGNAMTVYNHNSSRFGKWCALLAPFCRAARISSGVIQSYLLEQSRIVSAPSGERNYHIFYYMLAGMPEPLRSQLYLVGCKQVANPSTDKEDNPGKVADAAALSVVADLLGMKQKELEAKLTTKVLKINGPSVFSKRLTRQGSTYTLALSPEQCGDTRDAVARAVYSAVFDHVIKRLNQTLGAGSIAASDRRSIGFLDIFGFENFAFNSFEQLCINFTNERLQAQFTDSLIKRQQEEWKREGVHCAHISFPDNAGQIELLDNSKGGVLALLDEECAVPKGSDEGYVSKMHTAFASNELYCKPRRGKGAALHGGKPGVVTKYDALQFIVHHYAGEVQYTASRWLEKNRGTLHPDLPKLLAGSSRPLLASLFAERAAADETKRATVGASYRSSLRALSQTMAATTQHFIRCIKPNMEQRPDHFNGQVVSRQLRYTGVAAVVEIQRAGYPISYTHASFIGRYRCVAFDKPELLAMAQSDPRQCCAGILEYAQKLAGDSAPKEPWLESLLAQVGATKVWLRAEVLNALEVPRRSVTGRAAVACQRLARGLAARKLFLVAVKHASGVAAVRVCLANKDVAGAEAALDKLHAQWESSKAALAALPPEQLAGGKVAKMRAELNELACEVQDLKDRVVLSWESGDRYEGGWKDDNPHGKGTYHYADGNSYEGRWAWGVKEGKGVFQWAAGERYEGEWADDIMHGEGTYTFADGSSYKGGYCRGVRHGQGTWTYKDGGHYVGTWEAGKKHGRGVYTGQEGNVVYDGEWKYNKEHGEGTFYQPDGGFYTGTFFEGKRHGQGQYTSPAGEVMFKGEWLDNKPVTSGSQRVAAAPVAPAKRLSLTTKDKSASDQSELVPTPSTPRGASAAAA</sequence>
<evidence type="ECO:0000256" key="7">
    <source>
        <dbReference type="PROSITE-ProRule" id="PRU00782"/>
    </source>
</evidence>
<dbReference type="Gene3D" id="3.40.850.10">
    <property type="entry name" value="Kinesin motor domain"/>
    <property type="match status" value="2"/>
</dbReference>
<dbReference type="InterPro" id="IPR036961">
    <property type="entry name" value="Kinesin_motor_dom_sf"/>
</dbReference>
<dbReference type="SMART" id="SM00242">
    <property type="entry name" value="MYSc"/>
    <property type="match status" value="1"/>
</dbReference>
<protein>
    <recommendedName>
        <fullName evidence="9">Myosin motor domain-containing protein</fullName>
    </recommendedName>
</protein>
<dbReference type="GO" id="GO:0007015">
    <property type="term" value="P:actin filament organization"/>
    <property type="evidence" value="ECO:0007669"/>
    <property type="project" value="TreeGrafter"/>
</dbReference>
<dbReference type="Gene3D" id="1.20.58.530">
    <property type="match status" value="1"/>
</dbReference>
<evidence type="ECO:0000256" key="8">
    <source>
        <dbReference type="SAM" id="MobiDB-lite"/>
    </source>
</evidence>
<feature type="region of interest" description="Actin-binding" evidence="7">
    <location>
        <begin position="641"/>
        <end position="663"/>
    </location>
</feature>
<dbReference type="RefSeq" id="XP_005783832.1">
    <property type="nucleotide sequence ID" value="XM_005783775.1"/>
</dbReference>
<proteinExistence type="inferred from homology"/>
<dbReference type="InterPro" id="IPR001609">
    <property type="entry name" value="Myosin_head_motor_dom-like"/>
</dbReference>
<keyword evidence="2 7" id="KW-0547">Nucleotide-binding</keyword>
<evidence type="ECO:0000259" key="9">
    <source>
        <dbReference type="PROSITE" id="PS51456"/>
    </source>
</evidence>
<feature type="region of interest" description="Disordered" evidence="8">
    <location>
        <begin position="1063"/>
        <end position="1109"/>
    </location>
</feature>
<dbReference type="STRING" id="2903.R1D7M5"/>
<evidence type="ECO:0000256" key="2">
    <source>
        <dbReference type="ARBA" id="ARBA00022741"/>
    </source>
</evidence>
<dbReference type="PaxDb" id="2903-EOD31403"/>
<evidence type="ECO:0000313" key="11">
    <source>
        <dbReference type="Proteomes" id="UP000013827"/>
    </source>
</evidence>
<keyword evidence="6 7" id="KW-0009">Actin-binding</keyword>
<dbReference type="GO" id="GO:0005524">
    <property type="term" value="F:ATP binding"/>
    <property type="evidence" value="ECO:0007669"/>
    <property type="project" value="UniProtKB-UniRule"/>
</dbReference>